<feature type="repeat" description="WD" evidence="3">
    <location>
        <begin position="842"/>
        <end position="876"/>
    </location>
</feature>
<dbReference type="GO" id="GO:0003677">
    <property type="term" value="F:DNA binding"/>
    <property type="evidence" value="ECO:0007669"/>
    <property type="project" value="UniProtKB-KW"/>
</dbReference>
<feature type="repeat" description="WD" evidence="3">
    <location>
        <begin position="710"/>
        <end position="751"/>
    </location>
</feature>
<feature type="region of interest" description="Disordered" evidence="4">
    <location>
        <begin position="256"/>
        <end position="275"/>
    </location>
</feature>
<feature type="repeat" description="WD" evidence="3">
    <location>
        <begin position="752"/>
        <end position="793"/>
    </location>
</feature>
<dbReference type="Pfam" id="PF00400">
    <property type="entry name" value="WD40"/>
    <property type="match status" value="13"/>
</dbReference>
<dbReference type="SMART" id="SM00530">
    <property type="entry name" value="HTH_XRE"/>
    <property type="match status" value="1"/>
</dbReference>
<keyword evidence="6" id="KW-0238">DNA-binding</keyword>
<dbReference type="PROSITE" id="PS00678">
    <property type="entry name" value="WD_REPEATS_1"/>
    <property type="match status" value="7"/>
</dbReference>
<protein>
    <submittedName>
        <fullName evidence="6">DNA-binding protein</fullName>
    </submittedName>
</protein>
<dbReference type="PROSITE" id="PS50082">
    <property type="entry name" value="WD_REPEATS_2"/>
    <property type="match status" value="11"/>
</dbReference>
<dbReference type="PROSITE" id="PS50943">
    <property type="entry name" value="HTH_CROC1"/>
    <property type="match status" value="1"/>
</dbReference>
<dbReference type="InterPro" id="IPR019775">
    <property type="entry name" value="WD40_repeat_CS"/>
</dbReference>
<dbReference type="InterPro" id="IPR020472">
    <property type="entry name" value="WD40_PAC1"/>
</dbReference>
<dbReference type="EMBL" id="PXWG01000001">
    <property type="protein sequence ID" value="PSJ30627.1"/>
    <property type="molecule type" value="Genomic_DNA"/>
</dbReference>
<dbReference type="SUPFAM" id="SSF52540">
    <property type="entry name" value="P-loop containing nucleoside triphosphate hydrolases"/>
    <property type="match status" value="1"/>
</dbReference>
<dbReference type="InterPro" id="IPR011047">
    <property type="entry name" value="Quinoprotein_ADH-like_sf"/>
</dbReference>
<dbReference type="InterPro" id="IPR001387">
    <property type="entry name" value="Cro/C1-type_HTH"/>
</dbReference>
<feature type="repeat" description="WD" evidence="3">
    <location>
        <begin position="1089"/>
        <end position="1130"/>
    </location>
</feature>
<keyword evidence="2" id="KW-0677">Repeat</keyword>
<name>A0A9X7JVJ3_9ACTN</name>
<evidence type="ECO:0000313" key="6">
    <source>
        <dbReference type="EMBL" id="PSJ30627.1"/>
    </source>
</evidence>
<evidence type="ECO:0000256" key="2">
    <source>
        <dbReference type="ARBA" id="ARBA00022737"/>
    </source>
</evidence>
<evidence type="ECO:0000256" key="4">
    <source>
        <dbReference type="SAM" id="MobiDB-lite"/>
    </source>
</evidence>
<dbReference type="Pfam" id="PF13560">
    <property type="entry name" value="HTH_31"/>
    <property type="match status" value="1"/>
</dbReference>
<organism evidence="6 7">
    <name type="scientific">Streptosporangium nondiastaticum</name>
    <dbReference type="NCBI Taxonomy" id="35764"/>
    <lineage>
        <taxon>Bacteria</taxon>
        <taxon>Bacillati</taxon>
        <taxon>Actinomycetota</taxon>
        <taxon>Actinomycetes</taxon>
        <taxon>Streptosporangiales</taxon>
        <taxon>Streptosporangiaceae</taxon>
        <taxon>Streptosporangium</taxon>
    </lineage>
</organism>
<accession>A0A9X7JVJ3</accession>
<dbReference type="InterPro" id="IPR001680">
    <property type="entry name" value="WD40_rpt"/>
</dbReference>
<dbReference type="InterPro" id="IPR015943">
    <property type="entry name" value="WD40/YVTN_repeat-like_dom_sf"/>
</dbReference>
<feature type="compositionally biased region" description="Gly residues" evidence="4">
    <location>
        <begin position="24"/>
        <end position="38"/>
    </location>
</feature>
<evidence type="ECO:0000256" key="3">
    <source>
        <dbReference type="PROSITE-ProRule" id="PRU00221"/>
    </source>
</evidence>
<dbReference type="SUPFAM" id="SSF50978">
    <property type="entry name" value="WD40 repeat-like"/>
    <property type="match status" value="1"/>
</dbReference>
<dbReference type="InterPro" id="IPR036322">
    <property type="entry name" value="WD40_repeat_dom_sf"/>
</dbReference>
<feature type="repeat" description="WD" evidence="3">
    <location>
        <begin position="794"/>
        <end position="835"/>
    </location>
</feature>
<feature type="repeat" description="WD" evidence="3">
    <location>
        <begin position="1177"/>
        <end position="1227"/>
    </location>
</feature>
<feature type="domain" description="HTH cro/C1-type" evidence="5">
    <location>
        <begin position="51"/>
        <end position="107"/>
    </location>
</feature>
<reference evidence="6 7" key="1">
    <citation type="submission" date="2018-03" db="EMBL/GenBank/DDBJ databases">
        <title>Chitinolytic properties of Streptosporangium nondiastaticum TBG75A20.</title>
        <authorList>
            <person name="Gayathri V."/>
            <person name="Shiburaj S."/>
        </authorList>
    </citation>
    <scope>NUCLEOTIDE SEQUENCE [LARGE SCALE GENOMIC DNA]</scope>
    <source>
        <strain evidence="6 7">TBG75A20</strain>
    </source>
</reference>
<feature type="repeat" description="WD" evidence="3">
    <location>
        <begin position="878"/>
        <end position="919"/>
    </location>
</feature>
<proteinExistence type="predicted"/>
<keyword evidence="7" id="KW-1185">Reference proteome</keyword>
<feature type="repeat" description="WD" evidence="3">
    <location>
        <begin position="1045"/>
        <end position="1086"/>
    </location>
</feature>
<feature type="region of interest" description="Disordered" evidence="4">
    <location>
        <begin position="1"/>
        <end position="49"/>
    </location>
</feature>
<dbReference type="Gene3D" id="2.130.10.10">
    <property type="entry name" value="YVTN repeat-like/Quinoprotein amine dehydrogenase"/>
    <property type="match status" value="5"/>
</dbReference>
<dbReference type="InterPro" id="IPR010982">
    <property type="entry name" value="Lambda_DNA-bd_dom_sf"/>
</dbReference>
<feature type="repeat" description="WD" evidence="3">
    <location>
        <begin position="1228"/>
        <end position="1269"/>
    </location>
</feature>
<evidence type="ECO:0000259" key="5">
    <source>
        <dbReference type="PROSITE" id="PS50943"/>
    </source>
</evidence>
<dbReference type="Gene3D" id="1.10.260.40">
    <property type="entry name" value="lambda repressor-like DNA-binding domains"/>
    <property type="match status" value="1"/>
</dbReference>
<dbReference type="Pfam" id="PF20703">
    <property type="entry name" value="nSTAND1"/>
    <property type="match status" value="1"/>
</dbReference>
<dbReference type="SMART" id="SM00320">
    <property type="entry name" value="WD40"/>
    <property type="match status" value="13"/>
</dbReference>
<dbReference type="CDD" id="cd00200">
    <property type="entry name" value="WD40"/>
    <property type="match status" value="2"/>
</dbReference>
<dbReference type="InterPro" id="IPR027417">
    <property type="entry name" value="P-loop_NTPase"/>
</dbReference>
<comment type="caution">
    <text evidence="6">The sequence shown here is derived from an EMBL/GenBank/DDBJ whole genome shotgun (WGS) entry which is preliminary data.</text>
</comment>
<dbReference type="PROSITE" id="PS50294">
    <property type="entry name" value="WD_REPEATS_REGION"/>
    <property type="match status" value="9"/>
</dbReference>
<feature type="repeat" description="WD" evidence="3">
    <location>
        <begin position="1003"/>
        <end position="1044"/>
    </location>
</feature>
<evidence type="ECO:0000313" key="7">
    <source>
        <dbReference type="Proteomes" id="UP000242427"/>
    </source>
</evidence>
<dbReference type="SUPFAM" id="SSF47413">
    <property type="entry name" value="lambda repressor-like DNA-binding domains"/>
    <property type="match status" value="1"/>
</dbReference>
<feature type="repeat" description="WD" evidence="3">
    <location>
        <begin position="961"/>
        <end position="1002"/>
    </location>
</feature>
<sequence length="1346" mass="141871">MSNAWAVVTMGRSPWSDDRRGGGRMEGGNDGPGGGGPGESSPGPEQAGEQLRRLRLERGVSLVKLARLAFYSKGYLSKVENGEKPLTLELARACDRALETGGSLELLVTVPAGERSSLQPEEAGACPYPGLSPFGAEDARWFFGRDEDTAAVVAQLTERLSAPGPLLVMAPSGAGKSSLLRAGMLPALARGVLPVTGSHAWPAVLLTPGERPVQELQSQVTKAIGAPHGLDVALKEGPGAFAAAVREVMSGRCPADQAYGSERAPSPRSIPRDSAAGGPTTLIVIVDQFEELFTLCQDEQERDLFVEALLALAAGRGETAGGLSGLSGVPTALVVLGVRADFYDRCLAYPGLAASLQRGHITLGAMTDARLREVITGPAREAGLRVEAGLVEVLLRDIGLMPCNAAGSGMSRAGALPLVSHALLSTWQHRENATLTLAGYQLTGGISGAVAATAERAYRSLPADQQVVARHILLQLVHVGEDKETSHRTPRGQLLEGRPARETIEGVLEAFTRARLLTVDADHAELAHEVLLDAWPRLRKWIGDDRAGLRTRQLLTETAAAWDDEGRDTGLLYRGTRLAAACEWAADPARRATLSPLAQDFLDASTDHESAQRRTERRSSRRLRQSLAGLAILLALALTATGVAFAQRQAAVAAQREAQSRQMAALSSTLLATDPDLASLLAVQAHRTSKTDEATASLYAAATLPLRHRLTGHTSAVASVTFSPDGKSLATGSFDGTARIWDVATGKPLTTLTGHSAPVRSVAFSPDGKTLATSSDDRATRLWNVATGENRGLLTGHNRPVMSVAFSPDGLTIATASADDTARLWDVATGAHRATLDVHAEVLSLAFSPDSKVLITGGGERTARIWDIATRESRLTLEETTSTTVRSVAFAPDGKSFATGNDDGTAQLRDVTTGKARTIPTGQQAPVQSVAFSPDGTTLATNGARSAQLWDVATGAARSTLTGHSAPVQSVAFSPDGKSFATGSSDGTARIWDARTGSARGALPGQDSPVEAVAFSPDGKALATSHYDKTVRVWDVAARRVRRVLTGHTALVASVAFSPDGKSLATGSYDGTVRLWDITTARTRTRAILPKHAAPVTRVAFSSDGKALVTGSQDTAVRIWDIPTGTMRSAYTGPTTPGGPSVISPDGKTAVIGSLPGDLDRAMRIRDVATNRTRTIATDHTDRVVLMALSPDGGTLATSSGEESVRTAAYDDTVRLWDARTGKARNAITSLTDNVLAMAFSPDGKTIAISTDDKTVRLWDVATGKARSTLSEDVAQVALMAFSPDGKMLATSTGYQGDRTVRLWEVDLPDAAEAGRRVCKALHRGFTAKEQLAYLRDQTSSPCARW</sequence>
<dbReference type="CDD" id="cd00093">
    <property type="entry name" value="HTH_XRE"/>
    <property type="match status" value="1"/>
</dbReference>
<dbReference type="InterPro" id="IPR049052">
    <property type="entry name" value="nSTAND1"/>
</dbReference>
<evidence type="ECO:0000256" key="1">
    <source>
        <dbReference type="ARBA" id="ARBA00022574"/>
    </source>
</evidence>
<dbReference type="PRINTS" id="PR00320">
    <property type="entry name" value="GPROTEINBRPT"/>
</dbReference>
<dbReference type="InterPro" id="IPR050349">
    <property type="entry name" value="WD_LIS1/nudF_dynein_reg"/>
</dbReference>
<gene>
    <name evidence="6" type="ORF">B7P34_01065</name>
</gene>
<keyword evidence="1 3" id="KW-0853">WD repeat</keyword>
<dbReference type="OrthoDB" id="218695at2"/>
<dbReference type="PANTHER" id="PTHR44129">
    <property type="entry name" value="WD REPEAT-CONTAINING PROTEIN POP1"/>
    <property type="match status" value="1"/>
</dbReference>
<dbReference type="SUPFAM" id="SSF50998">
    <property type="entry name" value="Quinoprotein alcohol dehydrogenase-like"/>
    <property type="match status" value="2"/>
</dbReference>
<dbReference type="Proteomes" id="UP000242427">
    <property type="component" value="Unassembled WGS sequence"/>
</dbReference>